<proteinExistence type="predicted"/>
<dbReference type="AlphaFoldDB" id="A0A939EXI0"/>
<sequence>MSADTFSTGPAGVYAQIQQDGQLVTVVKLQDGLPNTPPDLRQQLMQRLRLAPNDLLLVLQSDGSEPEQGPAQQLYEQYLSTNTAAVADVTWQPLS</sequence>
<keyword evidence="2" id="KW-1185">Reference proteome</keyword>
<dbReference type="Proteomes" id="UP000664144">
    <property type="component" value="Unassembled WGS sequence"/>
</dbReference>
<gene>
    <name evidence="1" type="ORF">J0X19_14925</name>
</gene>
<dbReference type="EMBL" id="JAFLQZ010000010">
    <property type="protein sequence ID" value="MBO0359253.1"/>
    <property type="molecule type" value="Genomic_DNA"/>
</dbReference>
<reference evidence="1" key="1">
    <citation type="submission" date="2021-03" db="EMBL/GenBank/DDBJ databases">
        <authorList>
            <person name="Kim M.K."/>
        </authorList>
    </citation>
    <scope>NUCLEOTIDE SEQUENCE</scope>
    <source>
        <strain evidence="1">BT186</strain>
    </source>
</reference>
<comment type="caution">
    <text evidence="1">The sequence shown here is derived from an EMBL/GenBank/DDBJ whole genome shotgun (WGS) entry which is preliminary data.</text>
</comment>
<accession>A0A939EXI0</accession>
<evidence type="ECO:0000313" key="1">
    <source>
        <dbReference type="EMBL" id="MBO0359253.1"/>
    </source>
</evidence>
<dbReference type="RefSeq" id="WP_206985180.1">
    <property type="nucleotide sequence ID" value="NZ_JAFLQZ010000010.1"/>
</dbReference>
<organism evidence="1 2">
    <name type="scientific">Hymenobacter telluris</name>
    <dbReference type="NCBI Taxonomy" id="2816474"/>
    <lineage>
        <taxon>Bacteria</taxon>
        <taxon>Pseudomonadati</taxon>
        <taxon>Bacteroidota</taxon>
        <taxon>Cytophagia</taxon>
        <taxon>Cytophagales</taxon>
        <taxon>Hymenobacteraceae</taxon>
        <taxon>Hymenobacter</taxon>
    </lineage>
</organism>
<name>A0A939EXI0_9BACT</name>
<evidence type="ECO:0000313" key="2">
    <source>
        <dbReference type="Proteomes" id="UP000664144"/>
    </source>
</evidence>
<protein>
    <submittedName>
        <fullName evidence="1">Uncharacterized protein</fullName>
    </submittedName>
</protein>